<proteinExistence type="predicted"/>
<dbReference type="EMBL" id="CAKLBY020000197">
    <property type="protein sequence ID" value="CAK7934075.1"/>
    <property type="molecule type" value="Genomic_DNA"/>
</dbReference>
<dbReference type="Proteomes" id="UP001162060">
    <property type="component" value="Unassembled WGS sequence"/>
</dbReference>
<sequence>MRVEDSTDDTPMKPAMYRHDAGDLFAKDVDPQMALLPEIIAPTEEMAVYDIQCGDLGVPLTEDQENLRQLI</sequence>
<protein>
    <submittedName>
        <fullName evidence="1">Uncharacterized protein</fullName>
    </submittedName>
</protein>
<evidence type="ECO:0000313" key="1">
    <source>
        <dbReference type="EMBL" id="CAK7934075.1"/>
    </source>
</evidence>
<gene>
    <name evidence="1" type="ORF">PM001_LOCUS19225</name>
</gene>
<name>A0AAV1UHT9_9STRA</name>
<comment type="caution">
    <text evidence="1">The sequence shown here is derived from an EMBL/GenBank/DDBJ whole genome shotgun (WGS) entry which is preliminary data.</text>
</comment>
<dbReference type="AlphaFoldDB" id="A0AAV1UHT9"/>
<organism evidence="1 2">
    <name type="scientific">Peronospora matthiolae</name>
    <dbReference type="NCBI Taxonomy" id="2874970"/>
    <lineage>
        <taxon>Eukaryota</taxon>
        <taxon>Sar</taxon>
        <taxon>Stramenopiles</taxon>
        <taxon>Oomycota</taxon>
        <taxon>Peronosporomycetes</taxon>
        <taxon>Peronosporales</taxon>
        <taxon>Peronosporaceae</taxon>
        <taxon>Peronospora</taxon>
    </lineage>
</organism>
<evidence type="ECO:0000313" key="2">
    <source>
        <dbReference type="Proteomes" id="UP001162060"/>
    </source>
</evidence>
<accession>A0AAV1UHT9</accession>
<reference evidence="1" key="1">
    <citation type="submission" date="2024-01" db="EMBL/GenBank/DDBJ databases">
        <authorList>
            <person name="Webb A."/>
        </authorList>
    </citation>
    <scope>NUCLEOTIDE SEQUENCE</scope>
    <source>
        <strain evidence="1">Pm1</strain>
    </source>
</reference>